<keyword evidence="7" id="KW-0539">Nucleus</keyword>
<keyword evidence="4" id="KW-0540">Nuclease</keyword>
<dbReference type="EMBL" id="JASPKY010001036">
    <property type="protein sequence ID" value="KAK9679368.1"/>
    <property type="molecule type" value="Genomic_DNA"/>
</dbReference>
<evidence type="ECO:0000313" key="9">
    <source>
        <dbReference type="EMBL" id="KAK9679368.1"/>
    </source>
</evidence>
<keyword evidence="6" id="KW-0378">Hydrolase</keyword>
<keyword evidence="10" id="KW-1185">Reference proteome</keyword>
<organism evidence="9 10">
    <name type="scientific">Popillia japonica</name>
    <name type="common">Japanese beetle</name>
    <dbReference type="NCBI Taxonomy" id="7064"/>
    <lineage>
        <taxon>Eukaryota</taxon>
        <taxon>Metazoa</taxon>
        <taxon>Ecdysozoa</taxon>
        <taxon>Arthropoda</taxon>
        <taxon>Hexapoda</taxon>
        <taxon>Insecta</taxon>
        <taxon>Pterygota</taxon>
        <taxon>Neoptera</taxon>
        <taxon>Endopterygota</taxon>
        <taxon>Coleoptera</taxon>
        <taxon>Polyphaga</taxon>
        <taxon>Scarabaeiformia</taxon>
        <taxon>Scarabaeidae</taxon>
        <taxon>Rutelinae</taxon>
        <taxon>Popillia</taxon>
    </lineage>
</organism>
<evidence type="ECO:0000256" key="6">
    <source>
        <dbReference type="ARBA" id="ARBA00022801"/>
    </source>
</evidence>
<comment type="similarity">
    <text evidence="3">Belongs to the HARBI1 family.</text>
</comment>
<dbReference type="Proteomes" id="UP001458880">
    <property type="component" value="Unassembled WGS sequence"/>
</dbReference>
<dbReference type="GO" id="GO:0046872">
    <property type="term" value="F:metal ion binding"/>
    <property type="evidence" value="ECO:0007669"/>
    <property type="project" value="UniProtKB-KW"/>
</dbReference>
<reference evidence="9 10" key="1">
    <citation type="journal article" date="2024" name="BMC Genomics">
        <title>De novo assembly and annotation of Popillia japonica's genome with initial clues to its potential as an invasive pest.</title>
        <authorList>
            <person name="Cucini C."/>
            <person name="Boschi S."/>
            <person name="Funari R."/>
            <person name="Cardaioli E."/>
            <person name="Iannotti N."/>
            <person name="Marturano G."/>
            <person name="Paoli F."/>
            <person name="Bruttini M."/>
            <person name="Carapelli A."/>
            <person name="Frati F."/>
            <person name="Nardi F."/>
        </authorList>
    </citation>
    <scope>NUCLEOTIDE SEQUENCE [LARGE SCALE GENOMIC DNA]</scope>
    <source>
        <strain evidence="9">DMR45628</strain>
    </source>
</reference>
<dbReference type="GO" id="GO:0005634">
    <property type="term" value="C:nucleus"/>
    <property type="evidence" value="ECO:0007669"/>
    <property type="project" value="UniProtKB-SubCell"/>
</dbReference>
<evidence type="ECO:0000256" key="1">
    <source>
        <dbReference type="ARBA" id="ARBA00001968"/>
    </source>
</evidence>
<name>A0AAW1HSC2_POPJA</name>
<evidence type="ECO:0000256" key="4">
    <source>
        <dbReference type="ARBA" id="ARBA00022722"/>
    </source>
</evidence>
<accession>A0AAW1HSC2</accession>
<dbReference type="PANTHER" id="PTHR22930">
    <property type="match status" value="1"/>
</dbReference>
<comment type="cofactor">
    <cofactor evidence="1">
        <name>a divalent metal cation</name>
        <dbReference type="ChEBI" id="CHEBI:60240"/>
    </cofactor>
</comment>
<evidence type="ECO:0000256" key="2">
    <source>
        <dbReference type="ARBA" id="ARBA00004123"/>
    </source>
</evidence>
<evidence type="ECO:0000256" key="5">
    <source>
        <dbReference type="ARBA" id="ARBA00022723"/>
    </source>
</evidence>
<comment type="subcellular location">
    <subcellularLocation>
        <location evidence="2">Nucleus</location>
    </subcellularLocation>
</comment>
<dbReference type="GO" id="GO:0016787">
    <property type="term" value="F:hydrolase activity"/>
    <property type="evidence" value="ECO:0007669"/>
    <property type="project" value="UniProtKB-KW"/>
</dbReference>
<dbReference type="AlphaFoldDB" id="A0AAW1HSC2"/>
<sequence>MSLHNIADLVGMEEELTDDEDFIELLNIELRIPRVFRERINHFEKWNDNEFKQRFRLSKPVVKFVIDKIAGEISSKTLWVITDNFGRIERCVSEHWTAHIRIQSPGGQDAERYRNRKDFFSHNVRVVCDSDLLIRNIVCRWHGSAHDSTIFNNFSLKVKLENEEFGECSLVVGIFNNSSLKVKLENEEFGECSLVVGDSGYAVREYLITPLENPRTPAEHLFNESQIRTRNPVERCFGAWKCRFLALALGIRLHNSKVEAITVAAAVLHNVACMMNDAEPRVTNDEEAAVQLTININNDHVEAGNPNVTENNLSRHLLINGHFAGLL</sequence>
<evidence type="ECO:0000256" key="3">
    <source>
        <dbReference type="ARBA" id="ARBA00006958"/>
    </source>
</evidence>
<gene>
    <name evidence="9" type="ORF">QE152_g40088</name>
</gene>
<keyword evidence="9" id="KW-0255">Endonuclease</keyword>
<dbReference type="Pfam" id="PF13359">
    <property type="entry name" value="DDE_Tnp_4"/>
    <property type="match status" value="1"/>
</dbReference>
<dbReference type="InterPro" id="IPR045249">
    <property type="entry name" value="HARBI1-like"/>
</dbReference>
<proteinExistence type="inferred from homology"/>
<protein>
    <submittedName>
        <fullName evidence="9">DDE superfamily endonuclease</fullName>
    </submittedName>
</protein>
<evidence type="ECO:0000259" key="8">
    <source>
        <dbReference type="Pfam" id="PF13359"/>
    </source>
</evidence>
<comment type="caution">
    <text evidence="9">The sequence shown here is derived from an EMBL/GenBank/DDBJ whole genome shotgun (WGS) entry which is preliminary data.</text>
</comment>
<dbReference type="GO" id="GO:0004519">
    <property type="term" value="F:endonuclease activity"/>
    <property type="evidence" value="ECO:0007669"/>
    <property type="project" value="UniProtKB-KW"/>
</dbReference>
<keyword evidence="5" id="KW-0479">Metal-binding</keyword>
<evidence type="ECO:0000256" key="7">
    <source>
        <dbReference type="ARBA" id="ARBA00023242"/>
    </source>
</evidence>
<feature type="domain" description="DDE Tnp4" evidence="8">
    <location>
        <begin position="98"/>
        <end position="270"/>
    </location>
</feature>
<evidence type="ECO:0000313" key="10">
    <source>
        <dbReference type="Proteomes" id="UP001458880"/>
    </source>
</evidence>
<dbReference type="PANTHER" id="PTHR22930:SF289">
    <property type="entry name" value="DDE TNP4 DOMAIN-CONTAINING PROTEIN-RELATED"/>
    <property type="match status" value="1"/>
</dbReference>
<dbReference type="InterPro" id="IPR027806">
    <property type="entry name" value="HARBI1_dom"/>
</dbReference>